<dbReference type="Proteomes" id="UP000243297">
    <property type="component" value="Unassembled WGS sequence"/>
</dbReference>
<dbReference type="EMBL" id="FUWY01000001">
    <property type="protein sequence ID" value="SJZ35577.1"/>
    <property type="molecule type" value="Genomic_DNA"/>
</dbReference>
<evidence type="ECO:0000313" key="3">
    <source>
        <dbReference type="EMBL" id="SJZ35577.1"/>
    </source>
</evidence>
<protein>
    <submittedName>
        <fullName evidence="3">Pimeloyl-ACP methyl ester carboxylesterase</fullName>
    </submittedName>
</protein>
<dbReference type="PANTHER" id="PTHR43798">
    <property type="entry name" value="MONOACYLGLYCEROL LIPASE"/>
    <property type="match status" value="1"/>
</dbReference>
<dbReference type="SUPFAM" id="SSF53474">
    <property type="entry name" value="alpha/beta-Hydrolases"/>
    <property type="match status" value="1"/>
</dbReference>
<dbReference type="PRINTS" id="PR00111">
    <property type="entry name" value="ABHYDROLASE"/>
</dbReference>
<dbReference type="Pfam" id="PF00561">
    <property type="entry name" value="Abhydrolase_1"/>
    <property type="match status" value="1"/>
</dbReference>
<evidence type="ECO:0000259" key="2">
    <source>
        <dbReference type="Pfam" id="PF00561"/>
    </source>
</evidence>
<dbReference type="AlphaFoldDB" id="A0A1T4JZT0"/>
<dbReference type="STRING" id="118967.SAMN02745191_0195"/>
<accession>A0A1T4JZT0</accession>
<dbReference type="InterPro" id="IPR000073">
    <property type="entry name" value="AB_hydrolase_1"/>
</dbReference>
<dbReference type="PANTHER" id="PTHR43798:SF31">
    <property type="entry name" value="AB HYDROLASE SUPERFAMILY PROTEIN YCLE"/>
    <property type="match status" value="1"/>
</dbReference>
<feature type="domain" description="AB hydrolase-1" evidence="2">
    <location>
        <begin position="22"/>
        <end position="232"/>
    </location>
</feature>
<keyword evidence="4" id="KW-1185">Reference proteome</keyword>
<evidence type="ECO:0000313" key="4">
    <source>
        <dbReference type="Proteomes" id="UP000243297"/>
    </source>
</evidence>
<dbReference type="RefSeq" id="WP_078710656.1">
    <property type="nucleotide sequence ID" value="NZ_FUWY01000001.1"/>
</dbReference>
<dbReference type="OrthoDB" id="9780932at2"/>
<evidence type="ECO:0000256" key="1">
    <source>
        <dbReference type="ARBA" id="ARBA00022801"/>
    </source>
</evidence>
<name>A0A1T4JZT0_9FIRM</name>
<dbReference type="Gene3D" id="3.40.50.1820">
    <property type="entry name" value="alpha/beta hydrolase"/>
    <property type="match status" value="1"/>
</dbReference>
<dbReference type="InterPro" id="IPR050266">
    <property type="entry name" value="AB_hydrolase_sf"/>
</dbReference>
<gene>
    <name evidence="3" type="ORF">SAMN02745191_0195</name>
</gene>
<organism evidence="3 4">
    <name type="scientific">Anaerorhabdus furcosa</name>
    <dbReference type="NCBI Taxonomy" id="118967"/>
    <lineage>
        <taxon>Bacteria</taxon>
        <taxon>Bacillati</taxon>
        <taxon>Bacillota</taxon>
        <taxon>Erysipelotrichia</taxon>
        <taxon>Erysipelotrichales</taxon>
        <taxon>Erysipelotrichaceae</taxon>
        <taxon>Anaerorhabdus</taxon>
    </lineage>
</organism>
<sequence length="251" mass="28584">MSKLDVMGVYCNYTIQGSGKDVILLHGWGQNTQMMQFIQDHLSKDFRVFNLDFPGFGESSEPTSAWGVLEYTEFLHQFCILNKIENPILIGHSFGCRVSIRYAALYPVRKMVLTGAAGLLPKRGLEYQLRTKVYKLGKKAVQLTGSKTLEESLKNHFGSTDYKNTSGVMRESFVKIVNEDLAPYLDKFDCPVLLVWGDQDDATPLWMGKVMEEKMKNAGLAIFEGDDHYAYFHQSRRFCLVLDAFFEKDKG</sequence>
<keyword evidence="1" id="KW-0378">Hydrolase</keyword>
<dbReference type="InterPro" id="IPR029058">
    <property type="entry name" value="AB_hydrolase_fold"/>
</dbReference>
<dbReference type="GO" id="GO:0016020">
    <property type="term" value="C:membrane"/>
    <property type="evidence" value="ECO:0007669"/>
    <property type="project" value="TreeGrafter"/>
</dbReference>
<dbReference type="GO" id="GO:0016787">
    <property type="term" value="F:hydrolase activity"/>
    <property type="evidence" value="ECO:0007669"/>
    <property type="project" value="UniProtKB-KW"/>
</dbReference>
<reference evidence="4" key="1">
    <citation type="submission" date="2017-02" db="EMBL/GenBank/DDBJ databases">
        <authorList>
            <person name="Varghese N."/>
            <person name="Submissions S."/>
        </authorList>
    </citation>
    <scope>NUCLEOTIDE SEQUENCE [LARGE SCALE GENOMIC DNA]</scope>
    <source>
        <strain evidence="4">ATCC 25662</strain>
    </source>
</reference>
<proteinExistence type="predicted"/>